<dbReference type="Pfam" id="PF13649">
    <property type="entry name" value="Methyltransf_25"/>
    <property type="match status" value="1"/>
</dbReference>
<dbReference type="Gene3D" id="3.40.50.150">
    <property type="entry name" value="Vaccinia Virus protein VP39"/>
    <property type="match status" value="1"/>
</dbReference>
<evidence type="ECO:0000313" key="6">
    <source>
        <dbReference type="Proteomes" id="UP000675554"/>
    </source>
</evidence>
<dbReference type="SUPFAM" id="SSF53335">
    <property type="entry name" value="S-adenosyl-L-methionine-dependent methyltransferases"/>
    <property type="match status" value="1"/>
</dbReference>
<dbReference type="InterPro" id="IPR041698">
    <property type="entry name" value="Methyltransf_25"/>
</dbReference>
<dbReference type="InterPro" id="IPR029063">
    <property type="entry name" value="SAM-dependent_MTases_sf"/>
</dbReference>
<dbReference type="PANTHER" id="PTHR43464:SF19">
    <property type="entry name" value="UBIQUINONE BIOSYNTHESIS O-METHYLTRANSFERASE, MITOCHONDRIAL"/>
    <property type="match status" value="1"/>
</dbReference>
<dbReference type="AlphaFoldDB" id="A0A8T4INT1"/>
<comment type="caution">
    <text evidence="5">The sequence shown here is derived from an EMBL/GenBank/DDBJ whole genome shotgun (WGS) entry which is preliminary data.</text>
</comment>
<name>A0A8T4INT1_9ACTN</name>
<sequence>MPSSTPGTPPVPPRASFDSAYETGVPPWVIGEPQPAVVELERSGAVRGAVLDPGCGTGEHTILLTRLGYDVLGADFAPHAIQQARANAERQGVAARFAAADALRLAEELGEDRFDTVVDSALFHVFGPEDRAAYVRSLHAVTRPAAVVHILALADTEPGFGPRIAESVLRDAFTEAAGWRLEGISATTYGGRVPAGHAEALGLAPGSRTDVPAWLATAHRI</sequence>
<dbReference type="GO" id="GO:0032259">
    <property type="term" value="P:methylation"/>
    <property type="evidence" value="ECO:0007669"/>
    <property type="project" value="UniProtKB-KW"/>
</dbReference>
<evidence type="ECO:0000256" key="2">
    <source>
        <dbReference type="ARBA" id="ARBA00022679"/>
    </source>
</evidence>
<dbReference type="Proteomes" id="UP000675554">
    <property type="component" value="Unassembled WGS sequence"/>
</dbReference>
<dbReference type="EMBL" id="JAGSMN010000076">
    <property type="protein sequence ID" value="MBR7672183.1"/>
    <property type="molecule type" value="Genomic_DNA"/>
</dbReference>
<protein>
    <submittedName>
        <fullName evidence="5">Class I SAM-dependent methyltransferase</fullName>
    </submittedName>
</protein>
<keyword evidence="6" id="KW-1185">Reference proteome</keyword>
<evidence type="ECO:0000256" key="1">
    <source>
        <dbReference type="ARBA" id="ARBA00022603"/>
    </source>
</evidence>
<keyword evidence="3" id="KW-0949">S-adenosyl-L-methionine</keyword>
<dbReference type="GO" id="GO:0008168">
    <property type="term" value="F:methyltransferase activity"/>
    <property type="evidence" value="ECO:0007669"/>
    <property type="project" value="UniProtKB-KW"/>
</dbReference>
<organism evidence="5 6">
    <name type="scientific">Streptomyces daliensis</name>
    <dbReference type="NCBI Taxonomy" id="299421"/>
    <lineage>
        <taxon>Bacteria</taxon>
        <taxon>Bacillati</taxon>
        <taxon>Actinomycetota</taxon>
        <taxon>Actinomycetes</taxon>
        <taxon>Kitasatosporales</taxon>
        <taxon>Streptomycetaceae</taxon>
        <taxon>Streptomyces</taxon>
    </lineage>
</organism>
<reference evidence="5" key="1">
    <citation type="submission" date="2021-04" db="EMBL/GenBank/DDBJ databases">
        <title>Sequencing of actinobacteria type strains.</title>
        <authorList>
            <person name="Nguyen G.-S."/>
            <person name="Wentzel A."/>
        </authorList>
    </citation>
    <scope>NUCLEOTIDE SEQUENCE</scope>
    <source>
        <strain evidence="5">DSM 42095</strain>
    </source>
</reference>
<evidence type="ECO:0000256" key="3">
    <source>
        <dbReference type="ARBA" id="ARBA00022691"/>
    </source>
</evidence>
<dbReference type="CDD" id="cd02440">
    <property type="entry name" value="AdoMet_MTases"/>
    <property type="match status" value="1"/>
</dbReference>
<feature type="domain" description="Methyltransferase" evidence="4">
    <location>
        <begin position="50"/>
        <end position="144"/>
    </location>
</feature>
<keyword evidence="1 5" id="KW-0489">Methyltransferase</keyword>
<accession>A0A8T4INT1</accession>
<dbReference type="PANTHER" id="PTHR43464">
    <property type="entry name" value="METHYLTRANSFERASE"/>
    <property type="match status" value="1"/>
</dbReference>
<evidence type="ECO:0000259" key="4">
    <source>
        <dbReference type="Pfam" id="PF13649"/>
    </source>
</evidence>
<proteinExistence type="predicted"/>
<keyword evidence="2" id="KW-0808">Transferase</keyword>
<evidence type="ECO:0000313" key="5">
    <source>
        <dbReference type="EMBL" id="MBR7672183.1"/>
    </source>
</evidence>
<gene>
    <name evidence="5" type="ORF">KDA82_03865</name>
</gene>